<dbReference type="Gene3D" id="1.10.10.10">
    <property type="entry name" value="Winged helix-like DNA-binding domain superfamily/Winged helix DNA-binding domain"/>
    <property type="match status" value="1"/>
</dbReference>
<dbReference type="InterPro" id="IPR036388">
    <property type="entry name" value="WH-like_DNA-bd_sf"/>
</dbReference>
<evidence type="ECO:0000256" key="1">
    <source>
        <dbReference type="ARBA" id="ARBA00023015"/>
    </source>
</evidence>
<dbReference type="Proteomes" id="UP000540989">
    <property type="component" value="Unassembled WGS sequence"/>
</dbReference>
<dbReference type="PROSITE" id="PS50949">
    <property type="entry name" value="HTH_GNTR"/>
    <property type="match status" value="1"/>
</dbReference>
<dbReference type="EMBL" id="JACHIP010000003">
    <property type="protein sequence ID" value="MBB5057937.1"/>
    <property type="molecule type" value="Genomic_DNA"/>
</dbReference>
<keyword evidence="2 6" id="KW-0238">DNA-binding</keyword>
<dbReference type="Pfam" id="PF00392">
    <property type="entry name" value="GntR"/>
    <property type="match status" value="1"/>
</dbReference>
<dbReference type="SUPFAM" id="SSF48008">
    <property type="entry name" value="GntR ligand-binding domain-like"/>
    <property type="match status" value="1"/>
</dbReference>
<proteinExistence type="predicted"/>
<gene>
    <name evidence="6" type="ORF">HDF16_002643</name>
</gene>
<evidence type="ECO:0000313" key="6">
    <source>
        <dbReference type="EMBL" id="MBB5057937.1"/>
    </source>
</evidence>
<keyword evidence="1" id="KW-0805">Transcription regulation</keyword>
<dbReference type="RefSeq" id="WP_184217116.1">
    <property type="nucleotide sequence ID" value="NZ_JACHIP010000003.1"/>
</dbReference>
<dbReference type="PANTHER" id="PTHR43537:SF24">
    <property type="entry name" value="GLUCONATE OPERON TRANSCRIPTIONAL REPRESSOR"/>
    <property type="match status" value="1"/>
</dbReference>
<dbReference type="SMART" id="SM00345">
    <property type="entry name" value="HTH_GNTR"/>
    <property type="match status" value="1"/>
</dbReference>
<feature type="domain" description="HTH gntR-type" evidence="5">
    <location>
        <begin position="29"/>
        <end position="98"/>
    </location>
</feature>
<dbReference type="SMART" id="SM00895">
    <property type="entry name" value="FCD"/>
    <property type="match status" value="1"/>
</dbReference>
<sequence length="254" mass="28193">MPDLTTKKLRTSKIGPVTSSKKREKAEHGTSLVTAFRDIRELIVHGKISPGTWIVEADLAERLNMSRTPVRAAIHWLQREGYVIEHRNVSKSRMIVAPLTKEDANELYTIIGHVEGIAGRGLALQPEPERVAIAKKLTKLNERLLSIADGRGGAPGEIFELDRDFHNLVVEAGAGARLSTLHAAIVPQTERYWRLYASSIINDLHCSVQEHTRIIAGVLAGNPDEVEKGLQENWLKGAERLGHVIDIFGERGSW</sequence>
<name>A0A7W7ZDR2_9BACT</name>
<dbReference type="AlphaFoldDB" id="A0A7W7ZDR2"/>
<keyword evidence="7" id="KW-1185">Reference proteome</keyword>
<evidence type="ECO:0000256" key="3">
    <source>
        <dbReference type="ARBA" id="ARBA00023163"/>
    </source>
</evidence>
<dbReference type="PANTHER" id="PTHR43537">
    <property type="entry name" value="TRANSCRIPTIONAL REGULATOR, GNTR FAMILY"/>
    <property type="match status" value="1"/>
</dbReference>
<keyword evidence="3" id="KW-0804">Transcription</keyword>
<dbReference type="InterPro" id="IPR008920">
    <property type="entry name" value="TF_FadR/GntR_C"/>
</dbReference>
<reference evidence="6 7" key="1">
    <citation type="submission" date="2020-08" db="EMBL/GenBank/DDBJ databases">
        <title>Genomic Encyclopedia of Type Strains, Phase IV (KMG-V): Genome sequencing to study the core and pangenomes of soil and plant-associated prokaryotes.</title>
        <authorList>
            <person name="Whitman W."/>
        </authorList>
    </citation>
    <scope>NUCLEOTIDE SEQUENCE [LARGE SCALE GENOMIC DNA]</scope>
    <source>
        <strain evidence="6 7">M8UP14</strain>
    </source>
</reference>
<dbReference type="InterPro" id="IPR000524">
    <property type="entry name" value="Tscrpt_reg_HTH_GntR"/>
</dbReference>
<dbReference type="Gene3D" id="1.20.120.530">
    <property type="entry name" value="GntR ligand-binding domain-like"/>
    <property type="match status" value="1"/>
</dbReference>
<dbReference type="InterPro" id="IPR036390">
    <property type="entry name" value="WH_DNA-bd_sf"/>
</dbReference>
<dbReference type="Pfam" id="PF07729">
    <property type="entry name" value="FCD"/>
    <property type="match status" value="1"/>
</dbReference>
<accession>A0A7W7ZDR2</accession>
<feature type="region of interest" description="Disordered" evidence="4">
    <location>
        <begin position="1"/>
        <end position="26"/>
    </location>
</feature>
<evidence type="ECO:0000256" key="4">
    <source>
        <dbReference type="SAM" id="MobiDB-lite"/>
    </source>
</evidence>
<organism evidence="6 7">
    <name type="scientific">Granulicella aggregans</name>
    <dbReference type="NCBI Taxonomy" id="474949"/>
    <lineage>
        <taxon>Bacteria</taxon>
        <taxon>Pseudomonadati</taxon>
        <taxon>Acidobacteriota</taxon>
        <taxon>Terriglobia</taxon>
        <taxon>Terriglobales</taxon>
        <taxon>Acidobacteriaceae</taxon>
        <taxon>Granulicella</taxon>
    </lineage>
</organism>
<dbReference type="SUPFAM" id="SSF46785">
    <property type="entry name" value="Winged helix' DNA-binding domain"/>
    <property type="match status" value="1"/>
</dbReference>
<evidence type="ECO:0000259" key="5">
    <source>
        <dbReference type="PROSITE" id="PS50949"/>
    </source>
</evidence>
<dbReference type="GO" id="GO:0003700">
    <property type="term" value="F:DNA-binding transcription factor activity"/>
    <property type="evidence" value="ECO:0007669"/>
    <property type="project" value="InterPro"/>
</dbReference>
<comment type="caution">
    <text evidence="6">The sequence shown here is derived from an EMBL/GenBank/DDBJ whole genome shotgun (WGS) entry which is preliminary data.</text>
</comment>
<dbReference type="InterPro" id="IPR011711">
    <property type="entry name" value="GntR_C"/>
</dbReference>
<dbReference type="GO" id="GO:0003677">
    <property type="term" value="F:DNA binding"/>
    <property type="evidence" value="ECO:0007669"/>
    <property type="project" value="UniProtKB-KW"/>
</dbReference>
<protein>
    <submittedName>
        <fullName evidence="6">DNA-binding GntR family transcriptional regulator</fullName>
    </submittedName>
</protein>
<evidence type="ECO:0000256" key="2">
    <source>
        <dbReference type="ARBA" id="ARBA00023125"/>
    </source>
</evidence>
<evidence type="ECO:0000313" key="7">
    <source>
        <dbReference type="Proteomes" id="UP000540989"/>
    </source>
</evidence>